<comment type="subunit">
    <text evidence="2 13">Homodimer.</text>
</comment>
<evidence type="ECO:0000313" key="17">
    <source>
        <dbReference type="EMBL" id="AXY26588.1"/>
    </source>
</evidence>
<evidence type="ECO:0000256" key="9">
    <source>
        <dbReference type="ARBA" id="ARBA00051206"/>
    </source>
</evidence>
<feature type="binding site" description="in other chain" evidence="13">
    <location>
        <position position="140"/>
    </location>
    <ligand>
        <name>deamido-NAD(+)</name>
        <dbReference type="ChEBI" id="CHEBI:58437"/>
        <note>ligand shared between two neighboring subunits</note>
    </ligand>
</feature>
<dbReference type="GO" id="GO:0005737">
    <property type="term" value="C:cytoplasm"/>
    <property type="evidence" value="ECO:0007669"/>
    <property type="project" value="InterPro"/>
</dbReference>
<keyword evidence="5 13" id="KW-0547">Nucleotide-binding</keyword>
<evidence type="ECO:0000256" key="4">
    <source>
        <dbReference type="ARBA" id="ARBA00022723"/>
    </source>
</evidence>
<dbReference type="AlphaFoldDB" id="A0A347WND1"/>
<name>A0A347WND1_9LACT</name>
<evidence type="ECO:0000256" key="14">
    <source>
        <dbReference type="RuleBase" id="RU003811"/>
    </source>
</evidence>
<dbReference type="OrthoDB" id="9803818at2"/>
<dbReference type="InterPro" id="IPR022926">
    <property type="entry name" value="NH(3)-dep_NAD(+)_synth"/>
</dbReference>
<feature type="binding site" evidence="13">
    <location>
        <position position="165"/>
    </location>
    <ligand>
        <name>Mg(2+)</name>
        <dbReference type="ChEBI" id="CHEBI:18420"/>
    </ligand>
</feature>
<dbReference type="InterPro" id="IPR003694">
    <property type="entry name" value="NAD_synthase"/>
</dbReference>
<sequence>MSIQAEIIAALKVQASIEPAEEVERSIRLMMDYLIANPGLSTLVLGISGGQDSTLVGRLAQMAVERLREETGEERYRFIAIRLPYGEQVDEADAQKAFDFIQPDERMVINIKAATDAMEAAILANDLVISDYNKGNIKARQRMVAQYAVAGARQGVVLGTDHAAESVTGFFTKFGDGAADLMPIWRLTKGQGRQLLAYLGAPEALYLKVPTADLEADRPMLADEEALGVSYEAIDAYLRGEDVSPAGRARIEDWYLKSAHKRHLPITVFDTFWR</sequence>
<keyword evidence="18" id="KW-1185">Reference proteome</keyword>
<dbReference type="Pfam" id="PF02540">
    <property type="entry name" value="NAD_synthase"/>
    <property type="match status" value="1"/>
</dbReference>
<dbReference type="PANTHER" id="PTHR23090">
    <property type="entry name" value="NH 3 /GLUTAMINE-DEPENDENT NAD + SYNTHETASE"/>
    <property type="match status" value="1"/>
</dbReference>
<dbReference type="EC" id="6.3.1.5" evidence="11 13"/>
<dbReference type="FunFam" id="3.40.50.620:FF:000015">
    <property type="entry name" value="NH(3)-dependent NAD(+) synthetase"/>
    <property type="match status" value="1"/>
</dbReference>
<dbReference type="HAMAP" id="MF_00193">
    <property type="entry name" value="NadE_ammonia_dep"/>
    <property type="match status" value="1"/>
</dbReference>
<comment type="pathway">
    <text evidence="13">Cofactor biosynthesis; NAD(+) biosynthesis; NAD(+) from deamido-NAD(+) (ammonia route): step 1/1.</text>
</comment>
<dbReference type="NCBIfam" id="NF001979">
    <property type="entry name" value="PRK00768.1"/>
    <property type="match status" value="1"/>
</dbReference>
<feature type="domain" description="NAD/GMP synthase" evidence="16">
    <location>
        <begin position="32"/>
        <end position="265"/>
    </location>
</feature>
<dbReference type="GO" id="GO:0005524">
    <property type="term" value="F:ATP binding"/>
    <property type="evidence" value="ECO:0007669"/>
    <property type="project" value="UniProtKB-UniRule"/>
</dbReference>
<feature type="binding site" evidence="13">
    <location>
        <position position="180"/>
    </location>
    <ligand>
        <name>deamido-NAD(+)</name>
        <dbReference type="ChEBI" id="CHEBI:58437"/>
        <note>ligand shared between two neighboring subunits</note>
    </ligand>
</feature>
<evidence type="ECO:0000256" key="11">
    <source>
        <dbReference type="ARBA" id="ARBA00066987"/>
    </source>
</evidence>
<reference evidence="17 18" key="1">
    <citation type="submission" date="2017-09" db="EMBL/GenBank/DDBJ databases">
        <title>Complete genome sequence of Oxytococcus suis strain ZY16052.</title>
        <authorList>
            <person name="Li F."/>
        </authorList>
    </citation>
    <scope>NUCLEOTIDE SEQUENCE [LARGE SCALE GENOMIC DNA]</scope>
    <source>
        <strain evidence="17 18">ZY16052</strain>
    </source>
</reference>
<evidence type="ECO:0000313" key="18">
    <source>
        <dbReference type="Proteomes" id="UP000263232"/>
    </source>
</evidence>
<keyword evidence="4 13" id="KW-0479">Metal-binding</keyword>
<feature type="binding site" evidence="13">
    <location>
        <position position="160"/>
    </location>
    <ligand>
        <name>ATP</name>
        <dbReference type="ChEBI" id="CHEBI:30616"/>
    </ligand>
</feature>
<dbReference type="PANTHER" id="PTHR23090:SF7">
    <property type="entry name" value="NH(3)-DEPENDENT NAD(+) SYNTHETASE"/>
    <property type="match status" value="1"/>
</dbReference>
<dbReference type="CDD" id="cd00553">
    <property type="entry name" value="NAD_synthase"/>
    <property type="match status" value="1"/>
</dbReference>
<feature type="binding site" evidence="13">
    <location>
        <position position="189"/>
    </location>
    <ligand>
        <name>ATP</name>
        <dbReference type="ChEBI" id="CHEBI:30616"/>
    </ligand>
</feature>
<dbReference type="EMBL" id="CP023434">
    <property type="protein sequence ID" value="AXY26588.1"/>
    <property type="molecule type" value="Genomic_DNA"/>
</dbReference>
<keyword evidence="7 13" id="KW-0460">Magnesium</keyword>
<evidence type="ECO:0000256" key="12">
    <source>
        <dbReference type="ARBA" id="ARBA00070926"/>
    </source>
</evidence>
<dbReference type="GO" id="GO:0003952">
    <property type="term" value="F:NAD+ synthase (glutamine-hydrolyzing) activity"/>
    <property type="evidence" value="ECO:0007669"/>
    <property type="project" value="InterPro"/>
</dbReference>
<organism evidence="17 18">
    <name type="scientific">Suicoccus acidiformans</name>
    <dbReference type="NCBI Taxonomy" id="2036206"/>
    <lineage>
        <taxon>Bacteria</taxon>
        <taxon>Bacillati</taxon>
        <taxon>Bacillota</taxon>
        <taxon>Bacilli</taxon>
        <taxon>Lactobacillales</taxon>
        <taxon>Aerococcaceae</taxon>
        <taxon>Suicoccus</taxon>
    </lineage>
</organism>
<keyword evidence="8 13" id="KW-0520">NAD</keyword>
<dbReference type="NCBIfam" id="TIGR00552">
    <property type="entry name" value="nadE"/>
    <property type="match status" value="1"/>
</dbReference>
<dbReference type="UniPathway" id="UPA00253">
    <property type="reaction ID" value="UER00333"/>
</dbReference>
<comment type="function">
    <text evidence="10 13">Catalyzes the ATP-dependent amidation of deamido-NAD to form NAD. Uses ammonia as a nitrogen source.</text>
</comment>
<evidence type="ECO:0000256" key="1">
    <source>
        <dbReference type="ARBA" id="ARBA00005859"/>
    </source>
</evidence>
<evidence type="ECO:0000256" key="2">
    <source>
        <dbReference type="ARBA" id="ARBA00011738"/>
    </source>
</evidence>
<keyword evidence="3 13" id="KW-0436">Ligase</keyword>
<comment type="similarity">
    <text evidence="1 13 14">Belongs to the NAD synthetase family.</text>
</comment>
<feature type="binding site" evidence="13">
    <location>
        <begin position="46"/>
        <end position="53"/>
    </location>
    <ligand>
        <name>ATP</name>
        <dbReference type="ChEBI" id="CHEBI:30616"/>
    </ligand>
</feature>
<dbReference type="Gene3D" id="3.40.50.620">
    <property type="entry name" value="HUPs"/>
    <property type="match status" value="1"/>
</dbReference>
<accession>A0A347WND1</accession>
<dbReference type="InterPro" id="IPR014729">
    <property type="entry name" value="Rossmann-like_a/b/a_fold"/>
</dbReference>
<feature type="binding site" evidence="13">
    <location>
        <position position="52"/>
    </location>
    <ligand>
        <name>Mg(2+)</name>
        <dbReference type="ChEBI" id="CHEBI:18420"/>
    </ligand>
</feature>
<feature type="binding site" description="in other chain" evidence="13">
    <location>
        <begin position="260"/>
        <end position="261"/>
    </location>
    <ligand>
        <name>deamido-NAD(+)</name>
        <dbReference type="ChEBI" id="CHEBI:58437"/>
        <note>ligand shared between two neighboring subunits</note>
    </ligand>
</feature>
<evidence type="ECO:0000256" key="15">
    <source>
        <dbReference type="RuleBase" id="RU003812"/>
    </source>
</evidence>
<evidence type="ECO:0000256" key="3">
    <source>
        <dbReference type="ARBA" id="ARBA00022598"/>
    </source>
</evidence>
<dbReference type="KEGG" id="abae:CL176_11585"/>
<dbReference type="GO" id="GO:0004359">
    <property type="term" value="F:glutaminase activity"/>
    <property type="evidence" value="ECO:0007669"/>
    <property type="project" value="InterPro"/>
</dbReference>
<dbReference type="InterPro" id="IPR022310">
    <property type="entry name" value="NAD/GMP_synthase"/>
</dbReference>
<dbReference type="GO" id="GO:0009435">
    <property type="term" value="P:NAD+ biosynthetic process"/>
    <property type="evidence" value="ECO:0007669"/>
    <property type="project" value="UniProtKB-UniRule"/>
</dbReference>
<evidence type="ECO:0000256" key="8">
    <source>
        <dbReference type="ARBA" id="ARBA00023027"/>
    </source>
</evidence>
<evidence type="ECO:0000256" key="7">
    <source>
        <dbReference type="ARBA" id="ARBA00022842"/>
    </source>
</evidence>
<dbReference type="Proteomes" id="UP000263232">
    <property type="component" value="Chromosome"/>
</dbReference>
<evidence type="ECO:0000256" key="10">
    <source>
        <dbReference type="ARBA" id="ARBA00055966"/>
    </source>
</evidence>
<dbReference type="RefSeq" id="WP_118991444.1">
    <property type="nucleotide sequence ID" value="NZ_CP023434.1"/>
</dbReference>
<evidence type="ECO:0000256" key="6">
    <source>
        <dbReference type="ARBA" id="ARBA00022840"/>
    </source>
</evidence>
<feature type="binding site" evidence="13">
    <location>
        <position position="211"/>
    </location>
    <ligand>
        <name>ATP</name>
        <dbReference type="ChEBI" id="CHEBI:30616"/>
    </ligand>
</feature>
<dbReference type="GO" id="GO:0046872">
    <property type="term" value="F:metal ion binding"/>
    <property type="evidence" value="ECO:0007669"/>
    <property type="project" value="UniProtKB-KW"/>
</dbReference>
<comment type="catalytic activity">
    <reaction evidence="9 13 15">
        <text>deamido-NAD(+) + NH4(+) + ATP = AMP + diphosphate + NAD(+) + H(+)</text>
        <dbReference type="Rhea" id="RHEA:21188"/>
        <dbReference type="ChEBI" id="CHEBI:15378"/>
        <dbReference type="ChEBI" id="CHEBI:28938"/>
        <dbReference type="ChEBI" id="CHEBI:30616"/>
        <dbReference type="ChEBI" id="CHEBI:33019"/>
        <dbReference type="ChEBI" id="CHEBI:57540"/>
        <dbReference type="ChEBI" id="CHEBI:58437"/>
        <dbReference type="ChEBI" id="CHEBI:456215"/>
        <dbReference type="EC" id="6.3.1.5"/>
    </reaction>
</comment>
<evidence type="ECO:0000256" key="5">
    <source>
        <dbReference type="ARBA" id="ARBA00022741"/>
    </source>
</evidence>
<dbReference type="SUPFAM" id="SSF52402">
    <property type="entry name" value="Adenine nucleotide alpha hydrolases-like"/>
    <property type="match status" value="1"/>
</dbReference>
<evidence type="ECO:0000256" key="13">
    <source>
        <dbReference type="HAMAP-Rule" id="MF_00193"/>
    </source>
</evidence>
<evidence type="ECO:0000259" key="16">
    <source>
        <dbReference type="Pfam" id="PF02540"/>
    </source>
</evidence>
<keyword evidence="6 13" id="KW-0067">ATP-binding</keyword>
<feature type="binding site" description="in other chain" evidence="13">
    <location>
        <position position="173"/>
    </location>
    <ligand>
        <name>deamido-NAD(+)</name>
        <dbReference type="ChEBI" id="CHEBI:58437"/>
        <note>ligand shared between two neighboring subunits</note>
    </ligand>
</feature>
<protein>
    <recommendedName>
        <fullName evidence="12 13">NH(3)-dependent NAD(+) synthetase</fullName>
        <ecNumber evidence="11 13">6.3.1.5</ecNumber>
    </recommendedName>
</protein>
<dbReference type="GO" id="GO:0008795">
    <property type="term" value="F:NAD+ synthase activity"/>
    <property type="evidence" value="ECO:0007669"/>
    <property type="project" value="UniProtKB-UniRule"/>
</dbReference>
<proteinExistence type="inferred from homology"/>
<gene>
    <name evidence="13" type="primary">nadE</name>
    <name evidence="17" type="ORF">CL176_11585</name>
</gene>